<dbReference type="RefSeq" id="WP_236091031.1">
    <property type="nucleotide sequence ID" value="NZ_JAKGSG010000056.1"/>
</dbReference>
<proteinExistence type="predicted"/>
<dbReference type="EMBL" id="JAKGSG010000056">
    <property type="protein sequence ID" value="MCF4123218.1"/>
    <property type="molecule type" value="Genomic_DNA"/>
</dbReference>
<name>A0AA41QHH4_9MICO</name>
<sequence length="78" mass="9068">MHVSELLEELRSRGVPEDAYSIGQDRNDSYCLTGAYGTWQVYYSERGLRRSERIHASEDAACRDLLSRLLRDVMRSQE</sequence>
<protein>
    <submittedName>
        <fullName evidence="1">Uncharacterized protein</fullName>
    </submittedName>
</protein>
<reference evidence="1" key="1">
    <citation type="submission" date="2022-01" db="EMBL/GenBank/DDBJ databases">
        <title>Antribacter sp. nov., isolated from Guizhou of China.</title>
        <authorList>
            <person name="Chengliang C."/>
            <person name="Ya Z."/>
        </authorList>
    </citation>
    <scope>NUCLEOTIDE SEQUENCE</scope>
    <source>
        <strain evidence="1">KLBMP 9083</strain>
    </source>
</reference>
<organism evidence="1 2">
    <name type="scientific">Antribacter soli</name>
    <dbReference type="NCBI Taxonomy" id="2910976"/>
    <lineage>
        <taxon>Bacteria</taxon>
        <taxon>Bacillati</taxon>
        <taxon>Actinomycetota</taxon>
        <taxon>Actinomycetes</taxon>
        <taxon>Micrococcales</taxon>
        <taxon>Promicromonosporaceae</taxon>
        <taxon>Antribacter</taxon>
    </lineage>
</organism>
<accession>A0AA41QHH4</accession>
<gene>
    <name evidence="1" type="ORF">L1785_19800</name>
</gene>
<evidence type="ECO:0000313" key="1">
    <source>
        <dbReference type="EMBL" id="MCF4123218.1"/>
    </source>
</evidence>
<dbReference type="AlphaFoldDB" id="A0AA41QHH4"/>
<dbReference type="Proteomes" id="UP001165405">
    <property type="component" value="Unassembled WGS sequence"/>
</dbReference>
<evidence type="ECO:0000313" key="2">
    <source>
        <dbReference type="Proteomes" id="UP001165405"/>
    </source>
</evidence>
<comment type="caution">
    <text evidence="1">The sequence shown here is derived from an EMBL/GenBank/DDBJ whole genome shotgun (WGS) entry which is preliminary data.</text>
</comment>
<keyword evidence="2" id="KW-1185">Reference proteome</keyword>